<dbReference type="EMBL" id="MIQH01000398">
    <property type="protein sequence ID" value="OIR25150.1"/>
    <property type="molecule type" value="Genomic_DNA"/>
</dbReference>
<organism evidence="1 2">
    <name type="scientific">Bathymodiolus thermophilus thioautotrophic gill symbiont</name>
    <dbReference type="NCBI Taxonomy" id="2360"/>
    <lineage>
        <taxon>Bacteria</taxon>
        <taxon>Pseudomonadati</taxon>
        <taxon>Pseudomonadota</taxon>
        <taxon>Gammaproteobacteria</taxon>
        <taxon>sulfur-oxidizing symbionts</taxon>
    </lineage>
</organism>
<gene>
    <name evidence="1" type="ORF">BGC33_15155</name>
</gene>
<evidence type="ECO:0000313" key="1">
    <source>
        <dbReference type="EMBL" id="OIR25150.1"/>
    </source>
</evidence>
<name>A0A1J5U8G5_9GAMM</name>
<evidence type="ECO:0000313" key="2">
    <source>
        <dbReference type="Proteomes" id="UP000182798"/>
    </source>
</evidence>
<sequence>MQRSLNNNGPINLGLFIIQCLRKSSIWQKLNFSNHPLIMQIFLKNIINKRVISENALGKMVGNFVI</sequence>
<protein>
    <submittedName>
        <fullName evidence="1">Uncharacterized protein</fullName>
    </submittedName>
</protein>
<dbReference type="Proteomes" id="UP000182798">
    <property type="component" value="Unassembled WGS sequence"/>
</dbReference>
<dbReference type="AlphaFoldDB" id="A0A1J5U8G5"/>
<reference evidence="2" key="1">
    <citation type="submission" date="2016-09" db="EMBL/GenBank/DDBJ databases">
        <title>Genome Sequence of Bathymodiolus thermophilus sulfur-oxidizing gill endosymbiont.</title>
        <authorList>
            <person name="Ponnudurai R."/>
            <person name="Kleiner M."/>
            <person name="Sayavedra L."/>
            <person name="Thuermer A."/>
            <person name="Felbeck H."/>
            <person name="Schlueter R."/>
            <person name="Schweder T."/>
            <person name="Markert S."/>
        </authorList>
    </citation>
    <scope>NUCLEOTIDE SEQUENCE [LARGE SCALE GENOMIC DNA]</scope>
    <source>
        <strain evidence="2">BAT/CrabSpa'14</strain>
    </source>
</reference>
<proteinExistence type="predicted"/>
<comment type="caution">
    <text evidence="1">The sequence shown here is derived from an EMBL/GenBank/DDBJ whole genome shotgun (WGS) entry which is preliminary data.</text>
</comment>
<accession>A0A1J5U8G5</accession>